<protein>
    <recommendedName>
        <fullName evidence="5">Exonuclease V</fullName>
    </recommendedName>
</protein>
<feature type="region of interest" description="Disordered" evidence="2">
    <location>
        <begin position="650"/>
        <end position="702"/>
    </location>
</feature>
<dbReference type="PANTHER" id="PTHR14464:SF4">
    <property type="entry name" value="EXONUCLEASE V"/>
    <property type="match status" value="1"/>
</dbReference>
<feature type="region of interest" description="Disordered" evidence="2">
    <location>
        <begin position="564"/>
        <end position="585"/>
    </location>
</feature>
<dbReference type="Proteomes" id="UP000567179">
    <property type="component" value="Unassembled WGS sequence"/>
</dbReference>
<feature type="compositionally biased region" description="Polar residues" evidence="2">
    <location>
        <begin position="390"/>
        <end position="399"/>
    </location>
</feature>
<dbReference type="OrthoDB" id="354769at2759"/>
<comment type="similarity">
    <text evidence="1">Belongs to the EXO5 family.</text>
</comment>
<reference evidence="3 4" key="1">
    <citation type="journal article" date="2020" name="ISME J.">
        <title>Uncovering the hidden diversity of litter-decomposition mechanisms in mushroom-forming fungi.</title>
        <authorList>
            <person name="Floudas D."/>
            <person name="Bentzer J."/>
            <person name="Ahren D."/>
            <person name="Johansson T."/>
            <person name="Persson P."/>
            <person name="Tunlid A."/>
        </authorList>
    </citation>
    <scope>NUCLEOTIDE SEQUENCE [LARGE SCALE GENOMIC DNA]</scope>
    <source>
        <strain evidence="3 4">CBS 101986</strain>
    </source>
</reference>
<name>A0A8H5AXC7_9AGAR</name>
<comment type="caution">
    <text evidence="3">The sequence shown here is derived from an EMBL/GenBank/DDBJ whole genome shotgun (WGS) entry which is preliminary data.</text>
</comment>
<feature type="region of interest" description="Disordered" evidence="2">
    <location>
        <begin position="421"/>
        <end position="442"/>
    </location>
</feature>
<feature type="region of interest" description="Disordered" evidence="2">
    <location>
        <begin position="601"/>
        <end position="625"/>
    </location>
</feature>
<organism evidence="3 4">
    <name type="scientific">Psilocybe cf. subviscida</name>
    <dbReference type="NCBI Taxonomy" id="2480587"/>
    <lineage>
        <taxon>Eukaryota</taxon>
        <taxon>Fungi</taxon>
        <taxon>Dikarya</taxon>
        <taxon>Basidiomycota</taxon>
        <taxon>Agaricomycotina</taxon>
        <taxon>Agaricomycetes</taxon>
        <taxon>Agaricomycetidae</taxon>
        <taxon>Agaricales</taxon>
        <taxon>Agaricineae</taxon>
        <taxon>Strophariaceae</taxon>
        <taxon>Psilocybe</taxon>
    </lineage>
</organism>
<feature type="region of interest" description="Disordered" evidence="2">
    <location>
        <begin position="388"/>
        <end position="407"/>
    </location>
</feature>
<dbReference type="PANTHER" id="PTHR14464">
    <property type="entry name" value="EXONUCLEASE V"/>
    <property type="match status" value="1"/>
</dbReference>
<accession>A0A8H5AXC7</accession>
<proteinExistence type="inferred from homology"/>
<feature type="compositionally biased region" description="Basic and acidic residues" evidence="2">
    <location>
        <begin position="318"/>
        <end position="329"/>
    </location>
</feature>
<dbReference type="GO" id="GO:0045145">
    <property type="term" value="F:single-stranded DNA 5'-3' DNA exonuclease activity"/>
    <property type="evidence" value="ECO:0007669"/>
    <property type="project" value="InterPro"/>
</dbReference>
<feature type="compositionally biased region" description="Polar residues" evidence="2">
    <location>
        <begin position="601"/>
        <end position="618"/>
    </location>
</feature>
<dbReference type="InterPro" id="IPR019190">
    <property type="entry name" value="EXOV"/>
</dbReference>
<evidence type="ECO:0000313" key="3">
    <source>
        <dbReference type="EMBL" id="KAF5312739.1"/>
    </source>
</evidence>
<dbReference type="InterPro" id="IPR003903">
    <property type="entry name" value="UIM_dom"/>
</dbReference>
<evidence type="ECO:0000256" key="1">
    <source>
        <dbReference type="ARBA" id="ARBA00009797"/>
    </source>
</evidence>
<dbReference type="SMART" id="SM00726">
    <property type="entry name" value="UIM"/>
    <property type="match status" value="2"/>
</dbReference>
<dbReference type="EMBL" id="JAACJJ010000056">
    <property type="protein sequence ID" value="KAF5312739.1"/>
    <property type="molecule type" value="Genomic_DNA"/>
</dbReference>
<feature type="compositionally biased region" description="Basic and acidic residues" evidence="2">
    <location>
        <begin position="674"/>
        <end position="696"/>
    </location>
</feature>
<gene>
    <name evidence="3" type="ORF">D9619_002639</name>
</gene>
<dbReference type="GO" id="GO:0005739">
    <property type="term" value="C:mitochondrion"/>
    <property type="evidence" value="ECO:0007669"/>
    <property type="project" value="TreeGrafter"/>
</dbReference>
<evidence type="ECO:0008006" key="5">
    <source>
        <dbReference type="Google" id="ProtNLM"/>
    </source>
</evidence>
<feature type="compositionally biased region" description="Low complexity" evidence="2">
    <location>
        <begin position="654"/>
        <end position="667"/>
    </location>
</feature>
<dbReference type="Pfam" id="PF09810">
    <property type="entry name" value="Exo5"/>
    <property type="match status" value="2"/>
</dbReference>
<dbReference type="AlphaFoldDB" id="A0A8H5AXC7"/>
<dbReference type="GO" id="GO:0005634">
    <property type="term" value="C:nucleus"/>
    <property type="evidence" value="ECO:0007669"/>
    <property type="project" value="TreeGrafter"/>
</dbReference>
<feature type="region of interest" description="Disordered" evidence="2">
    <location>
        <begin position="317"/>
        <end position="383"/>
    </location>
</feature>
<dbReference type="GO" id="GO:0036297">
    <property type="term" value="P:interstrand cross-link repair"/>
    <property type="evidence" value="ECO:0007669"/>
    <property type="project" value="TreeGrafter"/>
</dbReference>
<dbReference type="PROSITE" id="PS50330">
    <property type="entry name" value="UIM"/>
    <property type="match status" value="2"/>
</dbReference>
<feature type="compositionally biased region" description="Acidic residues" evidence="2">
    <location>
        <begin position="574"/>
        <end position="585"/>
    </location>
</feature>
<sequence length="786" mass="87517">MSDNNLDSDDYPGFNLSQFTADDFAKIDADVATKYIGAKTTSPLRVSYISKSAPESDTIAAEDVHSDTDTLSIEDEEETVHRPSDVSFRSDDFSINLGKLTAEQLALLDGPAPSVLTTTTSTADKPAIEIELELEDVAGPTAETFLESTSLRPLPTTKYNHKRWHDKSPLERFRSYVSVSVTDLVGPSWCEVQYDYGLRGKRSRPVKNRPKSFVSASGKTIVPTVAVAQTNENTTRQGLKVHKELEREIKFEELKVDITTPETRWALRLVNMIACLRGILDGFTREMPVFGILHGEIVVGIMDEVVRIETAHVPYLSPDRKRSSDEPHDAQTGAKKPRLEHSPSRQRAIDSYFDSPTRKKSGGGNIPSSTGDAGPPSRPSWQVSVDRFFDNSTKGGSSSKDTELSRPKWQVPVDKFFEKVGASASSRPETPAPPVPPSTKRVGYTMQIKDNKTRRIKYMPSEADSYAGRMQLMIYRRLLSQLVATNPPYDFRPLWKKLHLDPTQIFPTKFLVQAQLIQESASVDFPVTCLDDLVESWRKVVRESGVRGVSTELELVYRLRPSEHAKGKGKAASETEESETTVEEQENLDLAKAIEESLETSGNNLGSTAHTGPATVNVQHHVGPGDSRILSEEEQLQWALQQSMLPQVGVLGESSASSDSAQETSKPSTPPPHPTEKIQAEAQAKVETKTKSEGKAPRSTLGETGIRRYEIIGTHKFAHNDEELDRHLTHVLEWWHGQRKPEGVSPEHSYRCSTCEYIDDCEWRAEKALQHLTKKKSEASLRQENS</sequence>
<evidence type="ECO:0000256" key="2">
    <source>
        <dbReference type="SAM" id="MobiDB-lite"/>
    </source>
</evidence>
<keyword evidence="4" id="KW-1185">Reference proteome</keyword>
<evidence type="ECO:0000313" key="4">
    <source>
        <dbReference type="Proteomes" id="UP000567179"/>
    </source>
</evidence>